<dbReference type="Proteomes" id="UP000821853">
    <property type="component" value="Unassembled WGS sequence"/>
</dbReference>
<dbReference type="OrthoDB" id="10552842at2759"/>
<dbReference type="EMBL" id="JABSTR010000003">
    <property type="protein sequence ID" value="KAH9364961.1"/>
    <property type="molecule type" value="Genomic_DNA"/>
</dbReference>
<evidence type="ECO:0000313" key="1">
    <source>
        <dbReference type="EMBL" id="KAH9364961.1"/>
    </source>
</evidence>
<gene>
    <name evidence="1" type="ORF">HPB48_012961</name>
</gene>
<reference evidence="1 2" key="1">
    <citation type="journal article" date="2020" name="Cell">
        <title>Large-Scale Comparative Analyses of Tick Genomes Elucidate Their Genetic Diversity and Vector Capacities.</title>
        <authorList>
            <consortium name="Tick Genome and Microbiome Consortium (TIGMIC)"/>
            <person name="Jia N."/>
            <person name="Wang J."/>
            <person name="Shi W."/>
            <person name="Du L."/>
            <person name="Sun Y."/>
            <person name="Zhan W."/>
            <person name="Jiang J.F."/>
            <person name="Wang Q."/>
            <person name="Zhang B."/>
            <person name="Ji P."/>
            <person name="Bell-Sakyi L."/>
            <person name="Cui X.M."/>
            <person name="Yuan T.T."/>
            <person name="Jiang B.G."/>
            <person name="Yang W.F."/>
            <person name="Lam T.T."/>
            <person name="Chang Q.C."/>
            <person name="Ding S.J."/>
            <person name="Wang X.J."/>
            <person name="Zhu J.G."/>
            <person name="Ruan X.D."/>
            <person name="Zhao L."/>
            <person name="Wei J.T."/>
            <person name="Ye R.Z."/>
            <person name="Que T.C."/>
            <person name="Du C.H."/>
            <person name="Zhou Y.H."/>
            <person name="Cheng J.X."/>
            <person name="Dai P.F."/>
            <person name="Guo W.B."/>
            <person name="Han X.H."/>
            <person name="Huang E.J."/>
            <person name="Li L.F."/>
            <person name="Wei W."/>
            <person name="Gao Y.C."/>
            <person name="Liu J.Z."/>
            <person name="Shao H.Z."/>
            <person name="Wang X."/>
            <person name="Wang C.C."/>
            <person name="Yang T.C."/>
            <person name="Huo Q.B."/>
            <person name="Li W."/>
            <person name="Chen H.Y."/>
            <person name="Chen S.E."/>
            <person name="Zhou L.G."/>
            <person name="Ni X.B."/>
            <person name="Tian J.H."/>
            <person name="Sheng Y."/>
            <person name="Liu T."/>
            <person name="Pan Y.S."/>
            <person name="Xia L.Y."/>
            <person name="Li J."/>
            <person name="Zhao F."/>
            <person name="Cao W.C."/>
        </authorList>
    </citation>
    <scope>NUCLEOTIDE SEQUENCE [LARGE SCALE GENOMIC DNA]</scope>
    <source>
        <strain evidence="1">HaeL-2018</strain>
    </source>
</reference>
<proteinExistence type="predicted"/>
<name>A0A9J6FRU1_HAELO</name>
<evidence type="ECO:0000313" key="2">
    <source>
        <dbReference type="Proteomes" id="UP000821853"/>
    </source>
</evidence>
<dbReference type="VEuPathDB" id="VectorBase:HLOH_054193"/>
<accession>A0A9J6FRU1</accession>
<comment type="caution">
    <text evidence="1">The sequence shown here is derived from an EMBL/GenBank/DDBJ whole genome shotgun (WGS) entry which is preliminary data.</text>
</comment>
<keyword evidence="2" id="KW-1185">Reference proteome</keyword>
<sequence length="74" mass="8133">MPVHSSSENVLGMAKHNTVRKITEAHLSNQRIRLSQTPAGRAVQGKIGWQVAYHQEKGPIPTMCTTIIESKSVP</sequence>
<dbReference type="AlphaFoldDB" id="A0A9J6FRU1"/>
<organism evidence="1 2">
    <name type="scientific">Haemaphysalis longicornis</name>
    <name type="common">Bush tick</name>
    <dbReference type="NCBI Taxonomy" id="44386"/>
    <lineage>
        <taxon>Eukaryota</taxon>
        <taxon>Metazoa</taxon>
        <taxon>Ecdysozoa</taxon>
        <taxon>Arthropoda</taxon>
        <taxon>Chelicerata</taxon>
        <taxon>Arachnida</taxon>
        <taxon>Acari</taxon>
        <taxon>Parasitiformes</taxon>
        <taxon>Ixodida</taxon>
        <taxon>Ixodoidea</taxon>
        <taxon>Ixodidae</taxon>
        <taxon>Haemaphysalinae</taxon>
        <taxon>Haemaphysalis</taxon>
    </lineage>
</organism>
<protein>
    <submittedName>
        <fullName evidence="1">Uncharacterized protein</fullName>
    </submittedName>
</protein>